<dbReference type="InterPro" id="IPR001650">
    <property type="entry name" value="Helicase_C-like"/>
</dbReference>
<keyword evidence="2" id="KW-0150">Chloroplast</keyword>
<dbReference type="GO" id="GO:0005829">
    <property type="term" value="C:cytosol"/>
    <property type="evidence" value="ECO:0007669"/>
    <property type="project" value="TreeGrafter"/>
</dbReference>
<dbReference type="SMART" id="SM00487">
    <property type="entry name" value="DEXDc"/>
    <property type="match status" value="1"/>
</dbReference>
<dbReference type="PROSITE" id="PS51192">
    <property type="entry name" value="HELICASE_ATP_BIND_1"/>
    <property type="match status" value="1"/>
</dbReference>
<dbReference type="OrthoDB" id="360161at2759"/>
<sequence>MDTSFLFTGVHFDKKRFADDFRKFKKKDGGFLPPNDPSSIESSNKRKRDEVDDPAEKTGKKKKKKTKAKRQDNYDNQCTGEVLNIFRPFDHGAESGPDKGTLHQEQRSVAASKSHEDTQSQGKDVESISLMRKKFRIYVSGHNVPPPLFSFEDLRTVYRCRTYLMKNISEAGYMDPTPIQRQAIPVLLSGRECFACAPTGSGKTLAFALPLLMMLGLPKKDGIRAVVLCPTRELAKQITMEFKGLSKGRKFRVRLMTKALSRCADFSTLPCDVLVSTPLRLDYVLNQSRINLSSVEYLILDESDKLFELGFVEQIDAIVNACSNPKIVRSLFSATLPDAVEELARSIMHDAVRIIIGEKNSASQLVKQKLVFVGNEEGKLLALRQTFQERLQPPVLLFVQSKERAKELYKELVFEDIHVDCIHADLTQAQREAAVDRFREGKTWVLIATDLLARGIDFKGVNCVINYDFPNTVVAYIHRIGRSGRAGRPGEAITFYTEEDVPFLRSIVNVMVASGCEVPSWMLSIPKQSRKRHNPQRDPILVVGQRKKKGQKVVGLSPKRVSA</sequence>
<dbReference type="SMART" id="SM00490">
    <property type="entry name" value="HELICc"/>
    <property type="match status" value="1"/>
</dbReference>
<evidence type="ECO:0000256" key="10">
    <source>
        <dbReference type="SAM" id="MobiDB-lite"/>
    </source>
</evidence>
<dbReference type="CDD" id="cd18787">
    <property type="entry name" value="SF2_C_DEAD"/>
    <property type="match status" value="1"/>
</dbReference>
<dbReference type="SUPFAM" id="SSF52540">
    <property type="entry name" value="P-loop containing nucleoside triphosphate hydrolases"/>
    <property type="match status" value="1"/>
</dbReference>
<evidence type="ECO:0000256" key="5">
    <source>
        <dbReference type="ARBA" id="ARBA00022806"/>
    </source>
</evidence>
<dbReference type="InterPro" id="IPR027417">
    <property type="entry name" value="P-loop_NTPase"/>
</dbReference>
<dbReference type="Proteomes" id="UP000825935">
    <property type="component" value="Chromosome 13"/>
</dbReference>
<dbReference type="InterPro" id="IPR014001">
    <property type="entry name" value="Helicase_ATP-bd"/>
</dbReference>
<dbReference type="InterPro" id="IPR050079">
    <property type="entry name" value="DEAD_box_RNA_helicase"/>
</dbReference>
<evidence type="ECO:0000256" key="2">
    <source>
        <dbReference type="ARBA" id="ARBA00022528"/>
    </source>
</evidence>
<dbReference type="AlphaFoldDB" id="A0A8T2TJ53"/>
<protein>
    <recommendedName>
        <fullName evidence="1">RNA helicase</fullName>
        <ecNumber evidence="1">3.6.4.13</ecNumber>
    </recommendedName>
</protein>
<dbReference type="Gene3D" id="3.40.50.300">
    <property type="entry name" value="P-loop containing nucleotide triphosphate hydrolases"/>
    <property type="match status" value="2"/>
</dbReference>
<evidence type="ECO:0000259" key="12">
    <source>
        <dbReference type="PROSITE" id="PS51194"/>
    </source>
</evidence>
<keyword evidence="5" id="KW-0347">Helicase</keyword>
<dbReference type="GO" id="GO:0030490">
    <property type="term" value="P:maturation of SSU-rRNA"/>
    <property type="evidence" value="ECO:0007669"/>
    <property type="project" value="InterPro"/>
</dbReference>
<evidence type="ECO:0000256" key="9">
    <source>
        <dbReference type="ARBA" id="ARBA00047984"/>
    </source>
</evidence>
<evidence type="ECO:0000256" key="8">
    <source>
        <dbReference type="ARBA" id="ARBA00024355"/>
    </source>
</evidence>
<evidence type="ECO:0000256" key="7">
    <source>
        <dbReference type="ARBA" id="ARBA00022884"/>
    </source>
</evidence>
<evidence type="ECO:0000259" key="11">
    <source>
        <dbReference type="PROSITE" id="PS51192"/>
    </source>
</evidence>
<dbReference type="EC" id="3.6.4.13" evidence="1"/>
<dbReference type="PANTHER" id="PTHR47959">
    <property type="entry name" value="ATP-DEPENDENT RNA HELICASE RHLE-RELATED"/>
    <property type="match status" value="1"/>
</dbReference>
<evidence type="ECO:0000256" key="1">
    <source>
        <dbReference type="ARBA" id="ARBA00012552"/>
    </source>
</evidence>
<feature type="compositionally biased region" description="Basic and acidic residues" evidence="10">
    <location>
        <begin position="89"/>
        <end position="106"/>
    </location>
</feature>
<dbReference type="GO" id="GO:0016787">
    <property type="term" value="F:hydrolase activity"/>
    <property type="evidence" value="ECO:0007669"/>
    <property type="project" value="UniProtKB-KW"/>
</dbReference>
<comment type="similarity">
    <text evidence="8">Belongs to the DEAD box helicase family. DDX52/ROK1 subfamily.</text>
</comment>
<keyword evidence="4" id="KW-0378">Hydrolase</keyword>
<dbReference type="EMBL" id="CM035418">
    <property type="protein sequence ID" value="KAH7420669.1"/>
    <property type="molecule type" value="Genomic_DNA"/>
</dbReference>
<keyword evidence="2" id="KW-0934">Plastid</keyword>
<dbReference type="Pfam" id="PF00270">
    <property type="entry name" value="DEAD"/>
    <property type="match status" value="1"/>
</dbReference>
<proteinExistence type="inferred from homology"/>
<comment type="caution">
    <text evidence="13">The sequence shown here is derived from an EMBL/GenBank/DDBJ whole genome shotgun (WGS) entry which is preliminary data.</text>
</comment>
<feature type="compositionally biased region" description="Basic and acidic residues" evidence="10">
    <location>
        <begin position="113"/>
        <end position="124"/>
    </location>
</feature>
<gene>
    <name evidence="13" type="ORF">KP509_13G016400</name>
</gene>
<feature type="region of interest" description="Disordered" evidence="10">
    <location>
        <begin position="89"/>
        <end position="124"/>
    </location>
</feature>
<evidence type="ECO:0000313" key="14">
    <source>
        <dbReference type="Proteomes" id="UP000825935"/>
    </source>
</evidence>
<accession>A0A8T2TJ53</accession>
<evidence type="ECO:0000256" key="4">
    <source>
        <dbReference type="ARBA" id="ARBA00022801"/>
    </source>
</evidence>
<feature type="compositionally biased region" description="Basic residues" evidence="10">
    <location>
        <begin position="59"/>
        <end position="68"/>
    </location>
</feature>
<feature type="domain" description="Helicase ATP-binding" evidence="11">
    <location>
        <begin position="184"/>
        <end position="354"/>
    </location>
</feature>
<organism evidence="13 14">
    <name type="scientific">Ceratopteris richardii</name>
    <name type="common">Triangle waterfern</name>
    <dbReference type="NCBI Taxonomy" id="49495"/>
    <lineage>
        <taxon>Eukaryota</taxon>
        <taxon>Viridiplantae</taxon>
        <taxon>Streptophyta</taxon>
        <taxon>Embryophyta</taxon>
        <taxon>Tracheophyta</taxon>
        <taxon>Polypodiopsida</taxon>
        <taxon>Polypodiidae</taxon>
        <taxon>Polypodiales</taxon>
        <taxon>Pteridineae</taxon>
        <taxon>Pteridaceae</taxon>
        <taxon>Parkerioideae</taxon>
        <taxon>Ceratopteris</taxon>
    </lineage>
</organism>
<dbReference type="GO" id="GO:0003723">
    <property type="term" value="F:RNA binding"/>
    <property type="evidence" value="ECO:0007669"/>
    <property type="project" value="UniProtKB-KW"/>
</dbReference>
<evidence type="ECO:0000313" key="13">
    <source>
        <dbReference type="EMBL" id="KAH7420669.1"/>
    </source>
</evidence>
<dbReference type="PROSITE" id="PS51194">
    <property type="entry name" value="HELICASE_CTER"/>
    <property type="match status" value="1"/>
</dbReference>
<feature type="domain" description="Helicase C-terminal" evidence="12">
    <location>
        <begin position="365"/>
        <end position="526"/>
    </location>
</feature>
<dbReference type="InterPro" id="IPR044764">
    <property type="entry name" value="DDX52/Rok1_DEADc"/>
</dbReference>
<dbReference type="CDD" id="cd17957">
    <property type="entry name" value="DEADc_DDX52"/>
    <property type="match status" value="1"/>
</dbReference>
<keyword evidence="14" id="KW-1185">Reference proteome</keyword>
<evidence type="ECO:0000256" key="6">
    <source>
        <dbReference type="ARBA" id="ARBA00022840"/>
    </source>
</evidence>
<comment type="catalytic activity">
    <reaction evidence="9">
        <text>ATP + H2O = ADP + phosphate + H(+)</text>
        <dbReference type="Rhea" id="RHEA:13065"/>
        <dbReference type="ChEBI" id="CHEBI:15377"/>
        <dbReference type="ChEBI" id="CHEBI:15378"/>
        <dbReference type="ChEBI" id="CHEBI:30616"/>
        <dbReference type="ChEBI" id="CHEBI:43474"/>
        <dbReference type="ChEBI" id="CHEBI:456216"/>
        <dbReference type="EC" id="3.6.4.13"/>
    </reaction>
</comment>
<feature type="compositionally biased region" description="Basic and acidic residues" evidence="10">
    <location>
        <begin position="43"/>
        <end position="58"/>
    </location>
</feature>
<dbReference type="OMA" id="EMAHSIM"/>
<keyword evidence="6" id="KW-0067">ATP-binding</keyword>
<name>A0A8T2TJ53_CERRI</name>
<feature type="region of interest" description="Disordered" evidence="10">
    <location>
        <begin position="25"/>
        <end position="74"/>
    </location>
</feature>
<evidence type="ECO:0000256" key="3">
    <source>
        <dbReference type="ARBA" id="ARBA00022741"/>
    </source>
</evidence>
<dbReference type="InterPro" id="IPR011545">
    <property type="entry name" value="DEAD/DEAH_box_helicase_dom"/>
</dbReference>
<keyword evidence="7" id="KW-0694">RNA-binding</keyword>
<dbReference type="GO" id="GO:0003724">
    <property type="term" value="F:RNA helicase activity"/>
    <property type="evidence" value="ECO:0007669"/>
    <property type="project" value="UniProtKB-EC"/>
</dbReference>
<keyword evidence="3" id="KW-0547">Nucleotide-binding</keyword>
<dbReference type="Pfam" id="PF00271">
    <property type="entry name" value="Helicase_C"/>
    <property type="match status" value="1"/>
</dbReference>
<dbReference type="PANTHER" id="PTHR47959:SF15">
    <property type="entry name" value="RNA HELICASE"/>
    <property type="match status" value="1"/>
</dbReference>
<dbReference type="GO" id="GO:0005524">
    <property type="term" value="F:ATP binding"/>
    <property type="evidence" value="ECO:0007669"/>
    <property type="project" value="UniProtKB-KW"/>
</dbReference>
<reference evidence="13" key="1">
    <citation type="submission" date="2021-08" db="EMBL/GenBank/DDBJ databases">
        <title>WGS assembly of Ceratopteris richardii.</title>
        <authorList>
            <person name="Marchant D.B."/>
            <person name="Chen G."/>
            <person name="Jenkins J."/>
            <person name="Shu S."/>
            <person name="Leebens-Mack J."/>
            <person name="Grimwood J."/>
            <person name="Schmutz J."/>
            <person name="Soltis P."/>
            <person name="Soltis D."/>
            <person name="Chen Z.-H."/>
        </authorList>
    </citation>
    <scope>NUCLEOTIDE SEQUENCE</scope>
    <source>
        <strain evidence="13">Whitten #5841</strain>
        <tissue evidence="13">Leaf</tissue>
    </source>
</reference>